<dbReference type="PANTHER" id="PTHR47455">
    <property type="entry name" value="ADENYLYL CYCLASE BETA"/>
    <property type="match status" value="1"/>
</dbReference>
<accession>A0AAD9UMU6</accession>
<dbReference type="GO" id="GO:0035556">
    <property type="term" value="P:intracellular signal transduction"/>
    <property type="evidence" value="ECO:0007669"/>
    <property type="project" value="InterPro"/>
</dbReference>
<sequence length="1056" mass="118304">MLDDEHVQNTLTYLAKSCTCVRRVVDPKEQHEDDDDEYVDLDDASYQEDLIKKDWKWLSLRCERRLNEQLKFLKHENIPAKGQPLDSSEFACFVPRFMRSIILNPIQAGEIANIDAVVMFCDVSGFTALAETIEQSGDPEAAATLGRCLNNFFDPLIKIIHYWGGDIFKFSGDAVLVVWNVQNSFPNQLHGDEENPKFEKCLHACKCSLELHKALHNFPTGIQDKCFTMHIGIGFGHVSIAHVGGIADHWEYIIGGRPLQEIAIAEPLARGGETVISSSVWKILGNVISTLPTCQSEYFVLTGLNFEKTTATCTSENLDLDPKCIGALKKFMPSYIYTRLSCGYSAFNNEIRRLCTVFISVPGLDPSSPKGILIAQKLMQNCQKAAYAVEGVVNKFLVDDKGALILIFLGIPPGYHIDDPARSVFVALKVANVCRYLELDVGIGVTCGRVWCGTLGNALRKEYTALGDHVNLAARLMSRAATDPDNDIYVDLETCLACGEHLEFTELEKVKVKGKEALIRCFTPTGQVHLLEQSHHFKTPLETWEKWDVFEQICKRLSSDDFINLGGVALVNGHGGCGIDDLQRRIEHHIVNVLGWTCFSLGINKESVGISIAPDPQAAWRDLCNGLVTKWAKSNARQRLFSSHSNARLYGQSLRQISKKTVHGLVKELLDPSLHWRIGALNHLISGLETRTFDSIARRWLTIEPETDKRLDFISTLLPKGRPRFPKKSNVKKLETLSDYEITLLENDLLNEPIGPFIASMLQGYAAFEPVAILLNLCPGTSFMSNMDQQSWQIVLELANAASENRQKITENSQSKPILFLVLTSPHYCFQNQHASLVKRAKHYSAEFTARKLNVTETRDLIMHALCLNQNHTPNDVLEKITSYVHDYTSGMAKFVCLVLSDLNNQGRLEIESIIEDEMHQDSSYALKSCNLENVKPISQVLNYATGVLEMLTPDESFIAKVASVCPPIFFGKQLAEPNPRNFTRENINQIIKGLISKEVLEPVNTDSLQVIELVESKECLLGIQFKLSSIAIATAIKHRILTEELEWLQQTYCSS</sequence>
<dbReference type="CDD" id="cd07302">
    <property type="entry name" value="CHD"/>
    <property type="match status" value="2"/>
</dbReference>
<dbReference type="KEGG" id="bdw:94337714"/>
<reference evidence="2" key="1">
    <citation type="journal article" date="2023" name="Nat. Microbiol.">
        <title>Babesia duncani multi-omics identifies virulence factors and drug targets.</title>
        <authorList>
            <person name="Singh P."/>
            <person name="Lonardi S."/>
            <person name="Liang Q."/>
            <person name="Vydyam P."/>
            <person name="Khabirova E."/>
            <person name="Fang T."/>
            <person name="Gihaz S."/>
            <person name="Thekkiniath J."/>
            <person name="Munshi M."/>
            <person name="Abel S."/>
            <person name="Ciampossin L."/>
            <person name="Batugedara G."/>
            <person name="Gupta M."/>
            <person name="Lu X.M."/>
            <person name="Lenz T."/>
            <person name="Chakravarty S."/>
            <person name="Cornillot E."/>
            <person name="Hu Y."/>
            <person name="Ma W."/>
            <person name="Gonzalez L.M."/>
            <person name="Sanchez S."/>
            <person name="Estrada K."/>
            <person name="Sanchez-Flores A."/>
            <person name="Montero E."/>
            <person name="Harb O.S."/>
            <person name="Le Roch K.G."/>
            <person name="Mamoun C.B."/>
        </authorList>
    </citation>
    <scope>NUCLEOTIDE SEQUENCE</scope>
    <source>
        <strain evidence="2">WA1</strain>
    </source>
</reference>
<gene>
    <name evidence="2" type="ORF">BdWA1_003417</name>
</gene>
<evidence type="ECO:0000313" key="2">
    <source>
        <dbReference type="EMBL" id="KAK2195115.1"/>
    </source>
</evidence>
<dbReference type="RefSeq" id="XP_067801958.1">
    <property type="nucleotide sequence ID" value="XM_067948427.1"/>
</dbReference>
<dbReference type="Gene3D" id="3.30.70.1230">
    <property type="entry name" value="Nucleotide cyclase"/>
    <property type="match status" value="2"/>
</dbReference>
<dbReference type="PANTHER" id="PTHR47455:SF1">
    <property type="entry name" value="GUANYLATE CYCLASE DOMAIN-CONTAINING PROTEIN"/>
    <property type="match status" value="1"/>
</dbReference>
<evidence type="ECO:0000313" key="3">
    <source>
        <dbReference type="Proteomes" id="UP001214638"/>
    </source>
</evidence>
<organism evidence="2 3">
    <name type="scientific">Babesia duncani</name>
    <dbReference type="NCBI Taxonomy" id="323732"/>
    <lineage>
        <taxon>Eukaryota</taxon>
        <taxon>Sar</taxon>
        <taxon>Alveolata</taxon>
        <taxon>Apicomplexa</taxon>
        <taxon>Aconoidasida</taxon>
        <taxon>Piroplasmida</taxon>
        <taxon>Babesiidae</taxon>
        <taxon>Babesia</taxon>
    </lineage>
</organism>
<dbReference type="AlphaFoldDB" id="A0AAD9UMU6"/>
<evidence type="ECO:0000259" key="1">
    <source>
        <dbReference type="PROSITE" id="PS50125"/>
    </source>
</evidence>
<dbReference type="SUPFAM" id="SSF55073">
    <property type="entry name" value="Nucleotide cyclase"/>
    <property type="match status" value="2"/>
</dbReference>
<feature type="domain" description="Guanylate cyclase" evidence="1">
    <location>
        <begin position="398"/>
        <end position="477"/>
    </location>
</feature>
<feature type="domain" description="Guanylate cyclase" evidence="1">
    <location>
        <begin position="117"/>
        <end position="266"/>
    </location>
</feature>
<dbReference type="InterPro" id="IPR029787">
    <property type="entry name" value="Nucleotide_cyclase"/>
</dbReference>
<dbReference type="PROSITE" id="PS50125">
    <property type="entry name" value="GUANYLATE_CYCLASE_2"/>
    <property type="match status" value="2"/>
</dbReference>
<dbReference type="InterPro" id="IPR001054">
    <property type="entry name" value="A/G_cyclase"/>
</dbReference>
<name>A0AAD9UMU6_9APIC</name>
<dbReference type="EMBL" id="JALLKP010000005">
    <property type="protein sequence ID" value="KAK2195115.1"/>
    <property type="molecule type" value="Genomic_DNA"/>
</dbReference>
<proteinExistence type="predicted"/>
<comment type="caution">
    <text evidence="2">The sequence shown here is derived from an EMBL/GenBank/DDBJ whole genome shotgun (WGS) entry which is preliminary data.</text>
</comment>
<dbReference type="GO" id="GO:0009190">
    <property type="term" value="P:cyclic nucleotide biosynthetic process"/>
    <property type="evidence" value="ECO:0007669"/>
    <property type="project" value="InterPro"/>
</dbReference>
<dbReference type="GeneID" id="94337714"/>
<protein>
    <submittedName>
        <fullName evidence="2">Bifunctional Nucleotide cyclase/Adenylyl cyclase class-3-4-guanylyl cyclase</fullName>
    </submittedName>
</protein>
<dbReference type="Pfam" id="PF00211">
    <property type="entry name" value="Guanylate_cyc"/>
    <property type="match status" value="2"/>
</dbReference>
<keyword evidence="3" id="KW-1185">Reference proteome</keyword>
<dbReference type="Proteomes" id="UP001214638">
    <property type="component" value="Unassembled WGS sequence"/>
</dbReference>